<dbReference type="PANTHER" id="PTHR24414:SF97">
    <property type="entry name" value="PROTEIN, PUTATIVE-RELATED"/>
    <property type="match status" value="1"/>
</dbReference>
<evidence type="ECO:0000259" key="1">
    <source>
        <dbReference type="Pfam" id="PF00646"/>
    </source>
</evidence>
<dbReference type="Gene3D" id="2.120.10.80">
    <property type="entry name" value="Kelch-type beta propeller"/>
    <property type="match status" value="1"/>
</dbReference>
<sequence>MNNEQKLRNGDEVRSESDIIRGDVLESILCHVPLIHLVPVCHVSKSWNRAVFSSLRHSNKRKPWLIVHCQSSRPPHATASAFAYDPRSNLWLRINPNPPVEYVSDLRSSSSTLLYMLSISKFSFSFDPLHMIWHQTDPPTVWRTDPVVAMVGHRHIVIAGGACDFEDDPLSVEIYDLEKRKWETCEPLPITFKHSAASTWLSVAADTKKLYAMEQASGITCSFDPIARIWSGPYDLRRDPNIYFSAIGISRDNLIMVSLLGNSENVEDIRIWELKGESFEFCKEIGVVPKELVDKLTGERACLSSIKIISAYDVLYLYNPEQPGELVVCEIDDRRGIFRWGSLKNAAVNDRSRVAERVVLTCGDVRLGDLGNAMMSGKGSFSIVKDGILR</sequence>
<dbReference type="GO" id="GO:0043161">
    <property type="term" value="P:proteasome-mediated ubiquitin-dependent protein catabolic process"/>
    <property type="evidence" value="ECO:0007669"/>
    <property type="project" value="TreeGrafter"/>
</dbReference>
<dbReference type="EMBL" id="BSYR01000019">
    <property type="protein sequence ID" value="GMI83490.1"/>
    <property type="molecule type" value="Genomic_DNA"/>
</dbReference>
<evidence type="ECO:0000313" key="2">
    <source>
        <dbReference type="EMBL" id="GMI83490.1"/>
    </source>
</evidence>
<dbReference type="InterPro" id="IPR050354">
    <property type="entry name" value="F-box/kelch-repeat_ARATH"/>
</dbReference>
<proteinExistence type="predicted"/>
<dbReference type="GO" id="GO:0005634">
    <property type="term" value="C:nucleus"/>
    <property type="evidence" value="ECO:0007669"/>
    <property type="project" value="TreeGrafter"/>
</dbReference>
<dbReference type="GO" id="GO:0005829">
    <property type="term" value="C:cytosol"/>
    <property type="evidence" value="ECO:0007669"/>
    <property type="project" value="TreeGrafter"/>
</dbReference>
<dbReference type="Proteomes" id="UP001165190">
    <property type="component" value="Unassembled WGS sequence"/>
</dbReference>
<dbReference type="Pfam" id="PF00646">
    <property type="entry name" value="F-box"/>
    <property type="match status" value="1"/>
</dbReference>
<feature type="domain" description="F-box" evidence="1">
    <location>
        <begin position="23"/>
        <end position="54"/>
    </location>
</feature>
<dbReference type="SUPFAM" id="SSF81383">
    <property type="entry name" value="F-box domain"/>
    <property type="match status" value="1"/>
</dbReference>
<name>A0A9W7HSN1_HIBTR</name>
<organism evidence="2 3">
    <name type="scientific">Hibiscus trionum</name>
    <name type="common">Flower of an hour</name>
    <dbReference type="NCBI Taxonomy" id="183268"/>
    <lineage>
        <taxon>Eukaryota</taxon>
        <taxon>Viridiplantae</taxon>
        <taxon>Streptophyta</taxon>
        <taxon>Embryophyta</taxon>
        <taxon>Tracheophyta</taxon>
        <taxon>Spermatophyta</taxon>
        <taxon>Magnoliopsida</taxon>
        <taxon>eudicotyledons</taxon>
        <taxon>Gunneridae</taxon>
        <taxon>Pentapetalae</taxon>
        <taxon>rosids</taxon>
        <taxon>malvids</taxon>
        <taxon>Malvales</taxon>
        <taxon>Malvaceae</taxon>
        <taxon>Malvoideae</taxon>
        <taxon>Hibiscus</taxon>
    </lineage>
</organism>
<dbReference type="InterPro" id="IPR036047">
    <property type="entry name" value="F-box-like_dom_sf"/>
</dbReference>
<keyword evidence="3" id="KW-1185">Reference proteome</keyword>
<dbReference type="InterPro" id="IPR001810">
    <property type="entry name" value="F-box_dom"/>
</dbReference>
<comment type="caution">
    <text evidence="2">The sequence shown here is derived from an EMBL/GenBank/DDBJ whole genome shotgun (WGS) entry which is preliminary data.</text>
</comment>
<evidence type="ECO:0000313" key="3">
    <source>
        <dbReference type="Proteomes" id="UP001165190"/>
    </source>
</evidence>
<protein>
    <submittedName>
        <fullName evidence="2">Kelch domain-containing F-box protein</fullName>
    </submittedName>
</protein>
<accession>A0A9W7HSN1</accession>
<dbReference type="InterPro" id="IPR015915">
    <property type="entry name" value="Kelch-typ_b-propeller"/>
</dbReference>
<dbReference type="OrthoDB" id="1854110at2759"/>
<dbReference type="PANTHER" id="PTHR24414">
    <property type="entry name" value="F-BOX/KELCH-REPEAT PROTEIN SKIP4"/>
    <property type="match status" value="1"/>
</dbReference>
<gene>
    <name evidence="2" type="ORF">HRI_002018300</name>
</gene>
<dbReference type="AlphaFoldDB" id="A0A9W7HSN1"/>
<dbReference type="SUPFAM" id="SSF117281">
    <property type="entry name" value="Kelch motif"/>
    <property type="match status" value="1"/>
</dbReference>
<reference evidence="2" key="1">
    <citation type="submission" date="2023-05" db="EMBL/GenBank/DDBJ databases">
        <title>Genome and transcriptome analyses reveal genes involved in the formation of fine ridges on petal epidermal cells in Hibiscus trionum.</title>
        <authorList>
            <person name="Koshimizu S."/>
            <person name="Masuda S."/>
            <person name="Ishii T."/>
            <person name="Shirasu K."/>
            <person name="Hoshino A."/>
            <person name="Arita M."/>
        </authorList>
    </citation>
    <scope>NUCLEOTIDE SEQUENCE</scope>
    <source>
        <strain evidence="2">Hamamatsu line</strain>
    </source>
</reference>